<keyword evidence="4" id="KW-0812">Transmembrane</keyword>
<dbReference type="CDD" id="cd12148">
    <property type="entry name" value="fungal_TF_MHR"/>
    <property type="match status" value="1"/>
</dbReference>
<dbReference type="GO" id="GO:0000981">
    <property type="term" value="F:DNA-binding transcription factor activity, RNA polymerase II-specific"/>
    <property type="evidence" value="ECO:0007669"/>
    <property type="project" value="InterPro"/>
</dbReference>
<accession>S8FV68</accession>
<evidence type="ECO:0000256" key="1">
    <source>
        <dbReference type="ARBA" id="ARBA00022723"/>
    </source>
</evidence>
<proteinExistence type="predicted"/>
<dbReference type="SUPFAM" id="SSF57701">
    <property type="entry name" value="Zn2/Cys6 DNA-binding domain"/>
    <property type="match status" value="1"/>
</dbReference>
<dbReference type="InterPro" id="IPR050987">
    <property type="entry name" value="AtrR-like"/>
</dbReference>
<dbReference type="InterPro" id="IPR001138">
    <property type="entry name" value="Zn2Cys6_DnaBD"/>
</dbReference>
<dbReference type="CDD" id="cd00067">
    <property type="entry name" value="GAL4"/>
    <property type="match status" value="1"/>
</dbReference>
<dbReference type="GO" id="GO:0006351">
    <property type="term" value="P:DNA-templated transcription"/>
    <property type="evidence" value="ECO:0007669"/>
    <property type="project" value="InterPro"/>
</dbReference>
<feature type="region of interest" description="Disordered" evidence="3">
    <location>
        <begin position="176"/>
        <end position="220"/>
    </location>
</feature>
<dbReference type="Proteomes" id="UP000015241">
    <property type="component" value="Unassembled WGS sequence"/>
</dbReference>
<gene>
    <name evidence="6" type="ORF">FOMPIDRAFT_1112794</name>
</gene>
<dbReference type="OrthoDB" id="4456959at2759"/>
<reference evidence="6 7" key="1">
    <citation type="journal article" date="2012" name="Science">
        <title>The Paleozoic origin of enzymatic lignin decomposition reconstructed from 31 fungal genomes.</title>
        <authorList>
            <person name="Floudas D."/>
            <person name="Binder M."/>
            <person name="Riley R."/>
            <person name="Barry K."/>
            <person name="Blanchette R.A."/>
            <person name="Henrissat B."/>
            <person name="Martinez A.T."/>
            <person name="Otillar R."/>
            <person name="Spatafora J.W."/>
            <person name="Yadav J.S."/>
            <person name="Aerts A."/>
            <person name="Benoit I."/>
            <person name="Boyd A."/>
            <person name="Carlson A."/>
            <person name="Copeland A."/>
            <person name="Coutinho P.M."/>
            <person name="de Vries R.P."/>
            <person name="Ferreira P."/>
            <person name="Findley K."/>
            <person name="Foster B."/>
            <person name="Gaskell J."/>
            <person name="Glotzer D."/>
            <person name="Gorecki P."/>
            <person name="Heitman J."/>
            <person name="Hesse C."/>
            <person name="Hori C."/>
            <person name="Igarashi K."/>
            <person name="Jurgens J.A."/>
            <person name="Kallen N."/>
            <person name="Kersten P."/>
            <person name="Kohler A."/>
            <person name="Kuees U."/>
            <person name="Kumar T.K.A."/>
            <person name="Kuo A."/>
            <person name="LaButti K."/>
            <person name="Larrondo L.F."/>
            <person name="Lindquist E."/>
            <person name="Ling A."/>
            <person name="Lombard V."/>
            <person name="Lucas S."/>
            <person name="Lundell T."/>
            <person name="Martin R."/>
            <person name="McLaughlin D.J."/>
            <person name="Morgenstern I."/>
            <person name="Morin E."/>
            <person name="Murat C."/>
            <person name="Nagy L.G."/>
            <person name="Nolan M."/>
            <person name="Ohm R.A."/>
            <person name="Patyshakuliyeva A."/>
            <person name="Rokas A."/>
            <person name="Ruiz-Duenas F.J."/>
            <person name="Sabat G."/>
            <person name="Salamov A."/>
            <person name="Samejima M."/>
            <person name="Schmutz J."/>
            <person name="Slot J.C."/>
            <person name="St John F."/>
            <person name="Stenlid J."/>
            <person name="Sun H."/>
            <person name="Sun S."/>
            <person name="Syed K."/>
            <person name="Tsang A."/>
            <person name="Wiebenga A."/>
            <person name="Young D."/>
            <person name="Pisabarro A."/>
            <person name="Eastwood D.C."/>
            <person name="Martin F."/>
            <person name="Cullen D."/>
            <person name="Grigoriev I.V."/>
            <person name="Hibbett D.S."/>
        </authorList>
    </citation>
    <scope>NUCLEOTIDE SEQUENCE</scope>
    <source>
        <strain evidence="7">FP-58527</strain>
    </source>
</reference>
<dbReference type="SMART" id="SM00906">
    <property type="entry name" value="Fungal_trans"/>
    <property type="match status" value="1"/>
</dbReference>
<dbReference type="Pfam" id="PF04082">
    <property type="entry name" value="Fungal_trans"/>
    <property type="match status" value="1"/>
</dbReference>
<evidence type="ECO:0000259" key="5">
    <source>
        <dbReference type="PROSITE" id="PS50048"/>
    </source>
</evidence>
<feature type="compositionally biased region" description="Basic residues" evidence="3">
    <location>
        <begin position="207"/>
        <end position="216"/>
    </location>
</feature>
<dbReference type="PANTHER" id="PTHR46910:SF38">
    <property type="entry name" value="ZN(2)-C6 FUNGAL-TYPE DOMAIN-CONTAINING PROTEIN"/>
    <property type="match status" value="1"/>
</dbReference>
<keyword evidence="2" id="KW-0539">Nucleus</keyword>
<feature type="domain" description="Zn(2)-C6 fungal-type" evidence="5">
    <location>
        <begin position="59"/>
        <end position="92"/>
    </location>
</feature>
<evidence type="ECO:0000313" key="6">
    <source>
        <dbReference type="EMBL" id="EPT05036.1"/>
    </source>
</evidence>
<dbReference type="InParanoid" id="S8FV68"/>
<dbReference type="HOGENOM" id="CLU_006019_0_1_1"/>
<dbReference type="AlphaFoldDB" id="S8FV68"/>
<keyword evidence="1" id="KW-0479">Metal-binding</keyword>
<evidence type="ECO:0000313" key="7">
    <source>
        <dbReference type="Proteomes" id="UP000015241"/>
    </source>
</evidence>
<feature type="region of interest" description="Disordered" evidence="3">
    <location>
        <begin position="27"/>
        <end position="52"/>
    </location>
</feature>
<dbReference type="PROSITE" id="PS50048">
    <property type="entry name" value="ZN2_CY6_FUNGAL_2"/>
    <property type="match status" value="1"/>
</dbReference>
<keyword evidence="4" id="KW-0472">Membrane</keyword>
<sequence>MLRLDSFDSETADIHLHHDSRFVTQYTSPVSSRTAQTPYAAAETPSSQHRSKKRKIDRACDFCRRRKTKCDGPLMPGNICTNCIQTGRACSYVETSKPRGPPKAYVVALEDRVERMGALLKRLRPEADFATELGPPIVRDSWKSDFADIANEAPSNTGRADNYGTSSSSHNLLPLAAAIPRPGSPSAQSSTQAPGFERSSPPYPGARRSRNPKSRKACPLLDPEMAYVTDDPSSTSSLSSEDEGSAVELSLVQGITQLTLHGLRPTHVAEELVVDGQWRFHGKSSSFKLISTARELKQRHLDEVTGSSLPASPARSSPEQARPGSRAGVYAPRRAQYWGSLPWEISFEGADHSVTPPFVMSQFPPMDLAEDLIELYFSRNNSLFPLLHCPTFQKQWNEGLYKTNLWFACVCMAMFAVASRWSDDPRVLPEGTSTTTSDGSDNGAWALAGWKYVDAALDVHRRRRSLFLPANIFEIQTFVLMGMYFRGTIGHAESWTIISIGIIKAQDVGAHRKKVYGRQPTVEDELWKRAIWHLIAMDRLGSVLMGRSCCSRDEDFDLDLPMEVDDEYWESETPDLAFQQPAGKPALITAFVFWVRLSQISAFVLRTLYAIGRFKQPLGLVGPRWKEQVIERLNSALLEWVESLPPHLRWSPEVEDDVFASQSAMLYLTYYIVQITIYKPFLSLSRPHVSGEQAPQEGSEGSLAALAICTSAARAGTRILEVLLLRGLPRHTVVVHFAFVFAGVLLVNLWAQIAKEAERKGRGSVPDLDGAAMLEEQSKDLFSLLSMLSNMRPRWELAREAL</sequence>
<dbReference type="Pfam" id="PF00172">
    <property type="entry name" value="Zn_clus"/>
    <property type="match status" value="1"/>
</dbReference>
<dbReference type="EMBL" id="KE504125">
    <property type="protein sequence ID" value="EPT05036.1"/>
    <property type="molecule type" value="Genomic_DNA"/>
</dbReference>
<evidence type="ECO:0000256" key="4">
    <source>
        <dbReference type="SAM" id="Phobius"/>
    </source>
</evidence>
<dbReference type="Gene3D" id="4.10.240.10">
    <property type="entry name" value="Zn(2)-C6 fungal-type DNA-binding domain"/>
    <property type="match status" value="1"/>
</dbReference>
<evidence type="ECO:0000256" key="3">
    <source>
        <dbReference type="SAM" id="MobiDB-lite"/>
    </source>
</evidence>
<name>S8FV68_FOMSC</name>
<dbReference type="SMART" id="SM00066">
    <property type="entry name" value="GAL4"/>
    <property type="match status" value="1"/>
</dbReference>
<feature type="transmembrane region" description="Helical" evidence="4">
    <location>
        <begin position="733"/>
        <end position="751"/>
    </location>
</feature>
<keyword evidence="7" id="KW-1185">Reference proteome</keyword>
<dbReference type="InterPro" id="IPR036864">
    <property type="entry name" value="Zn2-C6_fun-type_DNA-bd_sf"/>
</dbReference>
<keyword evidence="4" id="KW-1133">Transmembrane helix</keyword>
<dbReference type="InterPro" id="IPR007219">
    <property type="entry name" value="XnlR_reg_dom"/>
</dbReference>
<protein>
    <recommendedName>
        <fullName evidence="5">Zn(2)-C6 fungal-type domain-containing protein</fullName>
    </recommendedName>
</protein>
<evidence type="ECO:0000256" key="2">
    <source>
        <dbReference type="ARBA" id="ARBA00023242"/>
    </source>
</evidence>
<feature type="region of interest" description="Disordered" evidence="3">
    <location>
        <begin position="304"/>
        <end position="327"/>
    </location>
</feature>
<dbReference type="GO" id="GO:0003677">
    <property type="term" value="F:DNA binding"/>
    <property type="evidence" value="ECO:0007669"/>
    <property type="project" value="InterPro"/>
</dbReference>
<organism evidence="6 7">
    <name type="scientific">Fomitopsis schrenkii</name>
    <name type="common">Brown rot fungus</name>
    <dbReference type="NCBI Taxonomy" id="2126942"/>
    <lineage>
        <taxon>Eukaryota</taxon>
        <taxon>Fungi</taxon>
        <taxon>Dikarya</taxon>
        <taxon>Basidiomycota</taxon>
        <taxon>Agaricomycotina</taxon>
        <taxon>Agaricomycetes</taxon>
        <taxon>Polyporales</taxon>
        <taxon>Fomitopsis</taxon>
    </lineage>
</organism>
<feature type="compositionally biased region" description="Low complexity" evidence="3">
    <location>
        <begin position="307"/>
        <end position="318"/>
    </location>
</feature>
<dbReference type="PROSITE" id="PS00463">
    <property type="entry name" value="ZN2_CY6_FUNGAL_1"/>
    <property type="match status" value="1"/>
</dbReference>
<dbReference type="eggNOG" id="ENOG502QSY2">
    <property type="taxonomic scope" value="Eukaryota"/>
</dbReference>
<dbReference type="PANTHER" id="PTHR46910">
    <property type="entry name" value="TRANSCRIPTION FACTOR PDR1"/>
    <property type="match status" value="1"/>
</dbReference>
<feature type="compositionally biased region" description="Polar residues" evidence="3">
    <location>
        <begin position="27"/>
        <end position="37"/>
    </location>
</feature>
<dbReference type="GO" id="GO:0008270">
    <property type="term" value="F:zinc ion binding"/>
    <property type="evidence" value="ECO:0007669"/>
    <property type="project" value="InterPro"/>
</dbReference>